<dbReference type="InterPro" id="IPR053714">
    <property type="entry name" value="Iso_Racemase_Enz_sf"/>
</dbReference>
<keyword evidence="2" id="KW-0413">Isomerase</keyword>
<evidence type="ECO:0000313" key="3">
    <source>
        <dbReference type="Proteomes" id="UP000033608"/>
    </source>
</evidence>
<reference evidence="1 3" key="1">
    <citation type="submission" date="2015-03" db="EMBL/GenBank/DDBJ databases">
        <authorList>
            <person name="Hassan Y.I."/>
            <person name="Lepp D."/>
            <person name="Zhou T."/>
        </authorList>
    </citation>
    <scope>NUCLEOTIDE SEQUENCE [LARGE SCALE GENOMIC DNA]</scope>
    <source>
        <strain evidence="1 3">DSM 17137</strain>
    </source>
</reference>
<proteinExistence type="predicted"/>
<dbReference type="OrthoDB" id="9816064at2"/>
<protein>
    <submittedName>
        <fullName evidence="1">Asp/Glu racemase</fullName>
    </submittedName>
    <submittedName>
        <fullName evidence="2">Maleate isomerase</fullName>
    </submittedName>
</protein>
<evidence type="ECO:0000313" key="2">
    <source>
        <dbReference type="EMBL" id="SHE85518.1"/>
    </source>
</evidence>
<name>A0A0F5LWY6_9HYPH</name>
<dbReference type="Proteomes" id="UP000184533">
    <property type="component" value="Unassembled WGS sequence"/>
</dbReference>
<dbReference type="PANTHER" id="PTHR40267:SF1">
    <property type="entry name" value="BLR3294 PROTEIN"/>
    <property type="match status" value="1"/>
</dbReference>
<dbReference type="PIRSF" id="PIRSF015736">
    <property type="entry name" value="MI"/>
    <property type="match status" value="1"/>
</dbReference>
<dbReference type="PANTHER" id="PTHR40267">
    <property type="entry name" value="BLR3294 PROTEIN"/>
    <property type="match status" value="1"/>
</dbReference>
<dbReference type="EMBL" id="FQVC01000003">
    <property type="protein sequence ID" value="SHE85518.1"/>
    <property type="molecule type" value="Genomic_DNA"/>
</dbReference>
<organism evidence="1 3">
    <name type="scientific">Devosia limi DSM 17137</name>
    <dbReference type="NCBI Taxonomy" id="1121477"/>
    <lineage>
        <taxon>Bacteria</taxon>
        <taxon>Pseudomonadati</taxon>
        <taxon>Pseudomonadota</taxon>
        <taxon>Alphaproteobacteria</taxon>
        <taxon>Hyphomicrobiales</taxon>
        <taxon>Devosiaceae</taxon>
        <taxon>Devosia</taxon>
    </lineage>
</organism>
<dbReference type="GO" id="GO:0016853">
    <property type="term" value="F:isomerase activity"/>
    <property type="evidence" value="ECO:0007669"/>
    <property type="project" value="UniProtKB-KW"/>
</dbReference>
<dbReference type="Proteomes" id="UP000033608">
    <property type="component" value="Unassembled WGS sequence"/>
</dbReference>
<gene>
    <name evidence="2" type="ORF">SAMN02745223_01233</name>
    <name evidence="1" type="ORF">VW29_00870</name>
</gene>
<dbReference type="STRING" id="1121477.SAMN02745223_01233"/>
<accession>A0A0F5LWY6</accession>
<dbReference type="EMBL" id="LAJF01000022">
    <property type="protein sequence ID" value="KKB86684.1"/>
    <property type="molecule type" value="Genomic_DNA"/>
</dbReference>
<dbReference type="Gene3D" id="3.40.50.12500">
    <property type="match status" value="1"/>
</dbReference>
<dbReference type="PATRIC" id="fig|1121477.3.peg.1213"/>
<evidence type="ECO:0000313" key="1">
    <source>
        <dbReference type="EMBL" id="KKB86684.1"/>
    </source>
</evidence>
<reference evidence="2 4" key="2">
    <citation type="submission" date="2016-11" db="EMBL/GenBank/DDBJ databases">
        <authorList>
            <person name="Jaros S."/>
            <person name="Januszkiewicz K."/>
            <person name="Wedrychowicz H."/>
        </authorList>
    </citation>
    <scope>NUCLEOTIDE SEQUENCE [LARGE SCALE GENOMIC DNA]</scope>
    <source>
        <strain evidence="2 4">DSM 17137</strain>
    </source>
</reference>
<dbReference type="Pfam" id="PF17645">
    <property type="entry name" value="Amdase"/>
    <property type="match status" value="1"/>
</dbReference>
<dbReference type="RefSeq" id="WP_046133488.1">
    <property type="nucleotide sequence ID" value="NZ_FQVC01000003.1"/>
</dbReference>
<dbReference type="AlphaFoldDB" id="A0A0F5LWY6"/>
<sequence>MTSTLQTGQSAQRSAYPDFAYDGNGTKARIGLIFMASSIVMESEMWAMAAEGVAIHTTRIKLPKVTVEGIEEMMNAPELERAAQLLGSAPIDLLCFGGTSASFLHGTAYDHALIEKLKRWAPGPKINTASTATLAALKEVGAGKVALATPYVGEIHQRAIRFLEENGHGVVSSRNLSIDTDQALAEVPPEQVYDLVKSVDTPEASAIFISCTNFWSVAVIEALEKELGKPVISAVQASFWHALEVLDVNGAKPGYGSLFKRRLADPTPGGTR</sequence>
<evidence type="ECO:0000313" key="4">
    <source>
        <dbReference type="Proteomes" id="UP000184533"/>
    </source>
</evidence>
<keyword evidence="3" id="KW-1185">Reference proteome</keyword>
<dbReference type="InterPro" id="IPR026286">
    <property type="entry name" value="MaiA/AMDase"/>
</dbReference>